<dbReference type="PROSITE" id="PS51273">
    <property type="entry name" value="GATASE_TYPE_1"/>
    <property type="match status" value="1"/>
</dbReference>
<name>A0A382SUT8_9ZZZZ</name>
<reference evidence="1" key="1">
    <citation type="submission" date="2018-05" db="EMBL/GenBank/DDBJ databases">
        <authorList>
            <person name="Lanie J.A."/>
            <person name="Ng W.-L."/>
            <person name="Kazmierczak K.M."/>
            <person name="Andrzejewski T.M."/>
            <person name="Davidsen T.M."/>
            <person name="Wayne K.J."/>
            <person name="Tettelin H."/>
            <person name="Glass J.I."/>
            <person name="Rusch D."/>
            <person name="Podicherti R."/>
            <person name="Tsui H.-C.T."/>
            <person name="Winkler M.E."/>
        </authorList>
    </citation>
    <scope>NUCLEOTIDE SEQUENCE</scope>
</reference>
<dbReference type="InterPro" id="IPR029062">
    <property type="entry name" value="Class_I_gatase-like"/>
</dbReference>
<protein>
    <submittedName>
        <fullName evidence="1">Uncharacterized protein</fullName>
    </submittedName>
</protein>
<dbReference type="EMBL" id="UINC01131776">
    <property type="protein sequence ID" value="SVD13690.1"/>
    <property type="molecule type" value="Genomic_DNA"/>
</dbReference>
<accession>A0A382SUT8</accession>
<organism evidence="1">
    <name type="scientific">marine metagenome</name>
    <dbReference type="NCBI Taxonomy" id="408172"/>
    <lineage>
        <taxon>unclassified sequences</taxon>
        <taxon>metagenomes</taxon>
        <taxon>ecological metagenomes</taxon>
    </lineage>
</organism>
<sequence length="29" mass="3359">MKEKRILDFAINESIPVYGVCRGMQFIAE</sequence>
<dbReference type="GO" id="GO:0016787">
    <property type="term" value="F:hydrolase activity"/>
    <property type="evidence" value="ECO:0007669"/>
    <property type="project" value="InterPro"/>
</dbReference>
<dbReference type="Pfam" id="PF07722">
    <property type="entry name" value="Peptidase_C26"/>
    <property type="match status" value="1"/>
</dbReference>
<dbReference type="PROSITE" id="PS51274">
    <property type="entry name" value="GATASE_COBBQ"/>
    <property type="match status" value="1"/>
</dbReference>
<dbReference type="AlphaFoldDB" id="A0A382SUT8"/>
<dbReference type="Gene3D" id="3.40.50.880">
    <property type="match status" value="1"/>
</dbReference>
<dbReference type="InterPro" id="IPR011697">
    <property type="entry name" value="Peptidase_C26"/>
</dbReference>
<dbReference type="SUPFAM" id="SSF52317">
    <property type="entry name" value="Class I glutamine amidotransferase-like"/>
    <property type="match status" value="1"/>
</dbReference>
<proteinExistence type="predicted"/>
<feature type="non-terminal residue" evidence="1">
    <location>
        <position position="29"/>
    </location>
</feature>
<evidence type="ECO:0000313" key="1">
    <source>
        <dbReference type="EMBL" id="SVD13690.1"/>
    </source>
</evidence>
<gene>
    <name evidence="1" type="ORF">METZ01_LOCUS366544</name>
</gene>